<keyword evidence="2" id="KW-0813">Transport</keyword>
<dbReference type="Gene3D" id="1.10.132.50">
    <property type="entry name" value="ATP synthase (C/AC39) subunit, domain 3"/>
    <property type="match status" value="1"/>
</dbReference>
<accession>D8K4W5</accession>
<dbReference type="InterPro" id="IPR036079">
    <property type="entry name" value="ATPase_csu/dsu_sf"/>
</dbReference>
<dbReference type="InterPro" id="IPR002843">
    <property type="entry name" value="ATPase_V0-cplx_csu/dsu"/>
</dbReference>
<proteinExistence type="inferred from homology"/>
<keyword evidence="3" id="KW-0406">Ion transport</keyword>
<name>D8K4W5_NITWC</name>
<sequence>MHRSFLTITKSPSITTVTRYAYLNTLVSALSGRLLSAEQLRDLVDPSASDASVLLRAAGLMAVSLQTMEDRSLEQTLVDTLWMEAQRLIRPLRAEARELASYWLRRFEIGNLKIVLRGKLTGRPKEAIQADLIKINGITALPLNALMEAEDAQEMLHCLEGTPYAGVARQARSVYGGEPYDVPHVGGEGRELFLIEATMDREYYSGLAWRVNAIQEALDRHYLRILIGYLIDQTNLVWLLRYRFAYRLGPPLTYFLLCPGGYHLRSQHLLALARGENFEETLHNLPTPLALLVAGAVSTSEVEDRLGSHVLEVAQFILKRTTFNLGRAFAYLLLREKELLRIHGIIKGRTLQLAPHLIHQAMGLESAGFREDESF</sequence>
<dbReference type="AlphaFoldDB" id="D8K4W5"/>
<evidence type="ECO:0000256" key="2">
    <source>
        <dbReference type="ARBA" id="ARBA00022448"/>
    </source>
</evidence>
<dbReference type="eggNOG" id="COG1527">
    <property type="taxonomic scope" value="Bacteria"/>
</dbReference>
<reference evidence="4 5" key="1">
    <citation type="submission" date="2010-06" db="EMBL/GenBank/DDBJ databases">
        <title>Complete sequence of chromosome of Nitrosococcus watsoni C-113.</title>
        <authorList>
            <consortium name="US DOE Joint Genome Institute"/>
            <person name="Lucas S."/>
            <person name="Copeland A."/>
            <person name="Lapidus A."/>
            <person name="Cheng J.-F."/>
            <person name="Bruce D."/>
            <person name="Goodwin L."/>
            <person name="Pitluck S."/>
            <person name="Malfatti S.A."/>
            <person name="Chain P.S.G."/>
            <person name="Land M."/>
            <person name="Hauser L."/>
            <person name="Kyrpides N."/>
            <person name="Ivanova N."/>
            <person name="Cambell M.A."/>
            <person name="Heidelberg J.F."/>
            <person name="Klotz M.G."/>
            <person name="Woyke T."/>
        </authorList>
    </citation>
    <scope>NUCLEOTIDE SEQUENCE [LARGE SCALE GENOMIC DNA]</scope>
    <source>
        <strain evidence="4 5">C-113</strain>
    </source>
</reference>
<dbReference type="OrthoDB" id="5757004at2"/>
<dbReference type="SUPFAM" id="SSF103486">
    <property type="entry name" value="V-type ATP synthase subunit C"/>
    <property type="match status" value="1"/>
</dbReference>
<protein>
    <submittedName>
        <fullName evidence="4">H+transporting two-sector ATPase C (AC39) subunit</fullName>
    </submittedName>
</protein>
<dbReference type="InterPro" id="IPR050873">
    <property type="entry name" value="V-ATPase_V0D/AC39_subunit"/>
</dbReference>
<organism evidence="4 5">
    <name type="scientific">Nitrosococcus watsoni (strain C-113)</name>
    <dbReference type="NCBI Taxonomy" id="105559"/>
    <lineage>
        <taxon>Bacteria</taxon>
        <taxon>Pseudomonadati</taxon>
        <taxon>Pseudomonadota</taxon>
        <taxon>Gammaproteobacteria</taxon>
        <taxon>Chromatiales</taxon>
        <taxon>Chromatiaceae</taxon>
        <taxon>Nitrosococcus</taxon>
    </lineage>
</organism>
<dbReference type="Pfam" id="PF01992">
    <property type="entry name" value="vATP-synt_AC39"/>
    <property type="match status" value="1"/>
</dbReference>
<evidence type="ECO:0000256" key="1">
    <source>
        <dbReference type="ARBA" id="ARBA00006709"/>
    </source>
</evidence>
<comment type="similarity">
    <text evidence="1">Belongs to the V-ATPase V0D/AC39 subunit family.</text>
</comment>
<dbReference type="GO" id="GO:0046961">
    <property type="term" value="F:proton-transporting ATPase activity, rotational mechanism"/>
    <property type="evidence" value="ECO:0007669"/>
    <property type="project" value="InterPro"/>
</dbReference>
<keyword evidence="5" id="KW-1185">Reference proteome</keyword>
<gene>
    <name evidence="4" type="ordered locus">Nwat_1000</name>
</gene>
<dbReference type="EMBL" id="CP002086">
    <property type="protein sequence ID" value="ADJ27942.1"/>
    <property type="molecule type" value="Genomic_DNA"/>
</dbReference>
<dbReference type="Proteomes" id="UP000000393">
    <property type="component" value="Chromosome"/>
</dbReference>
<dbReference type="PANTHER" id="PTHR38682:SF1">
    <property type="entry name" value="V-TYPE ATP SYNTHASE SUBUNIT C"/>
    <property type="match status" value="1"/>
</dbReference>
<dbReference type="STRING" id="105559.Nwat_1000"/>
<dbReference type="InterPro" id="IPR035067">
    <property type="entry name" value="V-type_ATPase_csu/dsu"/>
</dbReference>
<dbReference type="PANTHER" id="PTHR38682">
    <property type="entry name" value="V-TYPE ATP SYNTHASE SUBUNIT C"/>
    <property type="match status" value="1"/>
</dbReference>
<dbReference type="Gene3D" id="1.20.1690.10">
    <property type="entry name" value="V-type ATP synthase subunit C domain"/>
    <property type="match status" value="2"/>
</dbReference>
<dbReference type="KEGG" id="nwa:Nwat_1000"/>
<dbReference type="RefSeq" id="WP_013220044.1">
    <property type="nucleotide sequence ID" value="NC_014315.1"/>
</dbReference>
<evidence type="ECO:0000313" key="4">
    <source>
        <dbReference type="EMBL" id="ADJ27942.1"/>
    </source>
</evidence>
<dbReference type="InterPro" id="IPR044911">
    <property type="entry name" value="V-type_ATPase_csu/dsu_dom_3"/>
</dbReference>
<dbReference type="HOGENOM" id="CLU_796052_0_0_6"/>
<evidence type="ECO:0000313" key="5">
    <source>
        <dbReference type="Proteomes" id="UP000000393"/>
    </source>
</evidence>
<evidence type="ECO:0000256" key="3">
    <source>
        <dbReference type="ARBA" id="ARBA00023065"/>
    </source>
</evidence>